<dbReference type="EMBL" id="JBHTAC010000072">
    <property type="protein sequence ID" value="MFC7247995.1"/>
    <property type="molecule type" value="Genomic_DNA"/>
</dbReference>
<protein>
    <submittedName>
        <fullName evidence="5">DUF5937 family protein</fullName>
    </submittedName>
</protein>
<dbReference type="InterPro" id="IPR036388">
    <property type="entry name" value="WH-like_DNA-bd_sf"/>
</dbReference>
<dbReference type="Pfam" id="PF19361">
    <property type="entry name" value="DUF5937"/>
    <property type="match status" value="1"/>
</dbReference>
<reference evidence="6" key="1">
    <citation type="journal article" date="2019" name="Int. J. Syst. Evol. Microbiol.">
        <title>The Global Catalogue of Microorganisms (GCM) 10K type strain sequencing project: providing services to taxonomists for standard genome sequencing and annotation.</title>
        <authorList>
            <consortium name="The Broad Institute Genomics Platform"/>
            <consortium name="The Broad Institute Genome Sequencing Center for Infectious Disease"/>
            <person name="Wu L."/>
            <person name="Ma J."/>
        </authorList>
    </citation>
    <scope>NUCLEOTIDE SEQUENCE [LARGE SCALE GENOMIC DNA]</scope>
    <source>
        <strain evidence="6">CGMCC 1.9106</strain>
    </source>
</reference>
<dbReference type="Proteomes" id="UP001596392">
    <property type="component" value="Unassembled WGS sequence"/>
</dbReference>
<dbReference type="PROSITE" id="PS50987">
    <property type="entry name" value="HTH_ARSR_2"/>
    <property type="match status" value="1"/>
</dbReference>
<keyword evidence="2" id="KW-0238">DNA-binding</keyword>
<gene>
    <name evidence="5" type="ORF">ACFQO7_36490</name>
</gene>
<evidence type="ECO:0000313" key="6">
    <source>
        <dbReference type="Proteomes" id="UP001596392"/>
    </source>
</evidence>
<dbReference type="NCBIfam" id="NF033788">
    <property type="entry name" value="HTH_metalloreg"/>
    <property type="match status" value="1"/>
</dbReference>
<dbReference type="CDD" id="cd00090">
    <property type="entry name" value="HTH_ARSR"/>
    <property type="match status" value="1"/>
</dbReference>
<evidence type="ECO:0000256" key="2">
    <source>
        <dbReference type="ARBA" id="ARBA00023125"/>
    </source>
</evidence>
<name>A0ABW2H6T9_9ACTN</name>
<dbReference type="InterPro" id="IPR011991">
    <property type="entry name" value="ArsR-like_HTH"/>
</dbReference>
<evidence type="ECO:0000313" key="5">
    <source>
        <dbReference type="EMBL" id="MFC7247995.1"/>
    </source>
</evidence>
<evidence type="ECO:0000256" key="1">
    <source>
        <dbReference type="ARBA" id="ARBA00023015"/>
    </source>
</evidence>
<dbReference type="InterPro" id="IPR036390">
    <property type="entry name" value="WH_DNA-bd_sf"/>
</dbReference>
<accession>A0ABW2H6T9</accession>
<keyword evidence="1" id="KW-0805">Transcription regulation</keyword>
<keyword evidence="3" id="KW-0804">Transcription</keyword>
<dbReference type="InterPro" id="IPR051081">
    <property type="entry name" value="HTH_MetalResp_TranReg"/>
</dbReference>
<dbReference type="Gene3D" id="1.10.10.10">
    <property type="entry name" value="Winged helix-like DNA-binding domain superfamily/Winged helix DNA-binding domain"/>
    <property type="match status" value="1"/>
</dbReference>
<sequence length="361" mass="39326">MSLTIDVTGLPPERYVFAPSPLGELTAVLHALVEPAHHPALHGFVTATLSALKPELAERIFEADQLWRSARAEFLLPARPRATLAQELDDVDALSDETWVAGALIATSCGAITQARFGSPLHDPAARQRVRELAQARGPQHADFTERLLADPPAVRARVRRLLEDCRDEFFGEVWARVQHGLAADARHKADLLARHGLAAALGAISPALSLSEDGGRIVVDKLSDGWTSAVGDGVTFTPTAFGRPHLVAVYAPGWRPVVQYPATEPGVPEAVPLELVQRRLEALAHPVRQRLARTLSRGTHTTTELARAWQLTDPEVSRHLAVLRKAGLVEVSRRGRYVLYRLNLAACARLGADFVEAVLR</sequence>
<dbReference type="SMART" id="SM00418">
    <property type="entry name" value="HTH_ARSR"/>
    <property type="match status" value="1"/>
</dbReference>
<dbReference type="PANTHER" id="PTHR33154">
    <property type="entry name" value="TRANSCRIPTIONAL REGULATOR, ARSR FAMILY"/>
    <property type="match status" value="1"/>
</dbReference>
<dbReference type="PRINTS" id="PR00778">
    <property type="entry name" value="HTHARSR"/>
</dbReference>
<comment type="caution">
    <text evidence="5">The sequence shown here is derived from an EMBL/GenBank/DDBJ whole genome shotgun (WGS) entry which is preliminary data.</text>
</comment>
<dbReference type="PANTHER" id="PTHR33154:SF33">
    <property type="entry name" value="TRANSCRIPTIONAL REPRESSOR SDPR"/>
    <property type="match status" value="1"/>
</dbReference>
<dbReference type="RefSeq" id="WP_376810680.1">
    <property type="nucleotide sequence ID" value="NZ_JBHTAC010000072.1"/>
</dbReference>
<evidence type="ECO:0000256" key="3">
    <source>
        <dbReference type="ARBA" id="ARBA00023163"/>
    </source>
</evidence>
<dbReference type="Pfam" id="PF12840">
    <property type="entry name" value="HTH_20"/>
    <property type="match status" value="1"/>
</dbReference>
<dbReference type="InterPro" id="IPR045981">
    <property type="entry name" value="DUF5937"/>
</dbReference>
<dbReference type="InterPro" id="IPR001845">
    <property type="entry name" value="HTH_ArsR_DNA-bd_dom"/>
</dbReference>
<proteinExistence type="predicted"/>
<keyword evidence="6" id="KW-1185">Reference proteome</keyword>
<feature type="domain" description="HTH arsR-type" evidence="4">
    <location>
        <begin position="269"/>
        <end position="361"/>
    </location>
</feature>
<organism evidence="5 6">
    <name type="scientific">Catellatospora aurea</name>
    <dbReference type="NCBI Taxonomy" id="1337874"/>
    <lineage>
        <taxon>Bacteria</taxon>
        <taxon>Bacillati</taxon>
        <taxon>Actinomycetota</taxon>
        <taxon>Actinomycetes</taxon>
        <taxon>Micromonosporales</taxon>
        <taxon>Micromonosporaceae</taxon>
        <taxon>Catellatospora</taxon>
    </lineage>
</organism>
<dbReference type="SUPFAM" id="SSF46785">
    <property type="entry name" value="Winged helix' DNA-binding domain"/>
    <property type="match status" value="1"/>
</dbReference>
<evidence type="ECO:0000259" key="4">
    <source>
        <dbReference type="PROSITE" id="PS50987"/>
    </source>
</evidence>